<dbReference type="OrthoDB" id="9797743at2"/>
<dbReference type="InterPro" id="IPR036412">
    <property type="entry name" value="HAD-like_sf"/>
</dbReference>
<dbReference type="InterPro" id="IPR010976">
    <property type="entry name" value="B-phosphoglucomutase_hydrolase"/>
</dbReference>
<dbReference type="SFLD" id="SFLDS00003">
    <property type="entry name" value="Haloacid_Dehalogenase"/>
    <property type="match status" value="1"/>
</dbReference>
<dbReference type="EMBL" id="LVWA01000003">
    <property type="protein sequence ID" value="OKL41366.1"/>
    <property type="molecule type" value="Genomic_DNA"/>
</dbReference>
<dbReference type="PANTHER" id="PTHR43481">
    <property type="entry name" value="FRUCTOSE-1-PHOSPHATE PHOSPHATASE"/>
    <property type="match status" value="1"/>
</dbReference>
<dbReference type="NCBIfam" id="TIGR02009">
    <property type="entry name" value="PGMB-YQAB-SF"/>
    <property type="match status" value="1"/>
</dbReference>
<sequence>MSDLSNLIRERNIKALILDMDGVITNTAGLHAEAWKKLCDSFLRQRSEQDGKPYQPFDLKEDYQAYVHDVPRFDAMRNFMASRGITLPEGTPSDSVGNNTLIGLGERKDYYFHELLKQNGVVVFDDAVKYVKEQQQDGMKTAIVSGSRSCLTILRRAGLEKLFEVRVDKVVANELKLKSKPSPDIYLEAARRLGVNPEETAVFEDTAAGVEGAKAGGFGLVVGVDRSFVQERLEAKGADTVIKGFAAELKAKAAPSLDV</sequence>
<proteinExistence type="inferred from homology"/>
<evidence type="ECO:0000313" key="3">
    <source>
        <dbReference type="Proteomes" id="UP000186551"/>
    </source>
</evidence>
<dbReference type="InterPro" id="IPR006439">
    <property type="entry name" value="HAD-SF_hydro_IA"/>
</dbReference>
<evidence type="ECO:0000313" key="2">
    <source>
        <dbReference type="EMBL" id="OKL41366.1"/>
    </source>
</evidence>
<organism evidence="2 3">
    <name type="scientific">Pontibacter flavimaris</name>
    <dbReference type="NCBI Taxonomy" id="1797110"/>
    <lineage>
        <taxon>Bacteria</taxon>
        <taxon>Pseudomonadati</taxon>
        <taxon>Bacteroidota</taxon>
        <taxon>Cytophagia</taxon>
        <taxon>Cytophagales</taxon>
        <taxon>Hymenobacteraceae</taxon>
        <taxon>Pontibacter</taxon>
    </lineage>
</organism>
<gene>
    <name evidence="2" type="ORF">A3841_09890</name>
</gene>
<keyword evidence="2" id="KW-0378">Hydrolase</keyword>
<dbReference type="InterPro" id="IPR023214">
    <property type="entry name" value="HAD_sf"/>
</dbReference>
<dbReference type="SUPFAM" id="SSF56784">
    <property type="entry name" value="HAD-like"/>
    <property type="match status" value="1"/>
</dbReference>
<name>A0A1Q5PGK0_9BACT</name>
<protein>
    <submittedName>
        <fullName evidence="2">Hydrolase</fullName>
    </submittedName>
</protein>
<dbReference type="SFLD" id="SFLDG01129">
    <property type="entry name" value="C1.5:_HAD__Beta-PGM__Phosphata"/>
    <property type="match status" value="1"/>
</dbReference>
<keyword evidence="3" id="KW-1185">Reference proteome</keyword>
<dbReference type="InterPro" id="IPR051806">
    <property type="entry name" value="HAD-like_SPP"/>
</dbReference>
<dbReference type="InterPro" id="IPR023198">
    <property type="entry name" value="PGP-like_dom2"/>
</dbReference>
<dbReference type="STRING" id="1797110.A3841_09890"/>
<comment type="caution">
    <text evidence="2">The sequence shown here is derived from an EMBL/GenBank/DDBJ whole genome shotgun (WGS) entry which is preliminary data.</text>
</comment>
<reference evidence="2 3" key="1">
    <citation type="submission" date="2016-03" db="EMBL/GenBank/DDBJ databases">
        <title>Genome sequence of Pontibacter sp. nov., of the family cytophagaceae, isolated from marine sediment of the Yellow Sea, China.</title>
        <authorList>
            <person name="Zhang G."/>
            <person name="Zhang R."/>
        </authorList>
    </citation>
    <scope>NUCLEOTIDE SEQUENCE [LARGE SCALE GENOMIC DNA]</scope>
    <source>
        <strain evidence="2 3">S10-8</strain>
    </source>
</reference>
<dbReference type="PANTHER" id="PTHR43481:SF4">
    <property type="entry name" value="GLYCEROL-1-PHOSPHATE PHOSPHOHYDROLASE 1-RELATED"/>
    <property type="match status" value="1"/>
</dbReference>
<dbReference type="Proteomes" id="UP000186551">
    <property type="component" value="Unassembled WGS sequence"/>
</dbReference>
<dbReference type="Gene3D" id="1.10.150.240">
    <property type="entry name" value="Putative phosphatase, domain 2"/>
    <property type="match status" value="1"/>
</dbReference>
<dbReference type="GO" id="GO:0050308">
    <property type="term" value="F:sugar-phosphatase activity"/>
    <property type="evidence" value="ECO:0007669"/>
    <property type="project" value="TreeGrafter"/>
</dbReference>
<dbReference type="Gene3D" id="3.40.50.1000">
    <property type="entry name" value="HAD superfamily/HAD-like"/>
    <property type="match status" value="1"/>
</dbReference>
<accession>A0A1Q5PGK0</accession>
<comment type="similarity">
    <text evidence="1">Belongs to the HAD-like hydrolase superfamily. CbbY/CbbZ/Gph/YieH family.</text>
</comment>
<dbReference type="Pfam" id="PF00702">
    <property type="entry name" value="Hydrolase"/>
    <property type="match status" value="1"/>
</dbReference>
<dbReference type="AlphaFoldDB" id="A0A1Q5PGK0"/>
<dbReference type="NCBIfam" id="TIGR01509">
    <property type="entry name" value="HAD-SF-IA-v3"/>
    <property type="match status" value="1"/>
</dbReference>
<dbReference type="RefSeq" id="WP_073850782.1">
    <property type="nucleotide sequence ID" value="NZ_LVWA01000003.1"/>
</dbReference>
<evidence type="ECO:0000256" key="1">
    <source>
        <dbReference type="ARBA" id="ARBA00006171"/>
    </source>
</evidence>